<feature type="region of interest" description="Disordered" evidence="1">
    <location>
        <begin position="1"/>
        <end position="37"/>
    </location>
</feature>
<proteinExistence type="predicted"/>
<accession>A0A9D3W6W8</accession>
<evidence type="ECO:0000256" key="1">
    <source>
        <dbReference type="SAM" id="MobiDB-lite"/>
    </source>
</evidence>
<evidence type="ECO:0000313" key="3">
    <source>
        <dbReference type="Proteomes" id="UP000828251"/>
    </source>
</evidence>
<dbReference type="AlphaFoldDB" id="A0A9D3W6W8"/>
<dbReference type="Proteomes" id="UP000828251">
    <property type="component" value="Unassembled WGS sequence"/>
</dbReference>
<reference evidence="2 3" key="1">
    <citation type="journal article" date="2021" name="Plant Biotechnol. J.">
        <title>Multi-omics assisted identification of the key and species-specific regulatory components of drought-tolerant mechanisms in Gossypium stocksii.</title>
        <authorList>
            <person name="Yu D."/>
            <person name="Ke L."/>
            <person name="Zhang D."/>
            <person name="Wu Y."/>
            <person name="Sun Y."/>
            <person name="Mei J."/>
            <person name="Sun J."/>
            <person name="Sun Y."/>
        </authorList>
    </citation>
    <scope>NUCLEOTIDE SEQUENCE [LARGE SCALE GENOMIC DNA]</scope>
    <source>
        <strain evidence="3">cv. E1</strain>
        <tissue evidence="2">Leaf</tissue>
    </source>
</reference>
<dbReference type="OrthoDB" id="10439503at2759"/>
<gene>
    <name evidence="2" type="ORF">J1N35_007035</name>
</gene>
<name>A0A9D3W6W8_9ROSI</name>
<evidence type="ECO:0000313" key="2">
    <source>
        <dbReference type="EMBL" id="KAH1113657.1"/>
    </source>
</evidence>
<dbReference type="EMBL" id="JAIQCV010000003">
    <property type="protein sequence ID" value="KAH1113657.1"/>
    <property type="molecule type" value="Genomic_DNA"/>
</dbReference>
<sequence length="120" mass="13963">MNTVKLRPMRLKSSKASELTESSTKLPPMREVGDTSNFKEKEIMHERQLTRVNTKVHSEHLNSVLYSNLLTWQERRGRFEVLEQRGRETVGKVKLSVVNQEDSVRGKLECGQEIDITPYY</sequence>
<keyword evidence="3" id="KW-1185">Reference proteome</keyword>
<organism evidence="2 3">
    <name type="scientific">Gossypium stocksii</name>
    <dbReference type="NCBI Taxonomy" id="47602"/>
    <lineage>
        <taxon>Eukaryota</taxon>
        <taxon>Viridiplantae</taxon>
        <taxon>Streptophyta</taxon>
        <taxon>Embryophyta</taxon>
        <taxon>Tracheophyta</taxon>
        <taxon>Spermatophyta</taxon>
        <taxon>Magnoliopsida</taxon>
        <taxon>eudicotyledons</taxon>
        <taxon>Gunneridae</taxon>
        <taxon>Pentapetalae</taxon>
        <taxon>rosids</taxon>
        <taxon>malvids</taxon>
        <taxon>Malvales</taxon>
        <taxon>Malvaceae</taxon>
        <taxon>Malvoideae</taxon>
        <taxon>Gossypium</taxon>
    </lineage>
</organism>
<protein>
    <submittedName>
        <fullName evidence="2">Uncharacterized protein</fullName>
    </submittedName>
</protein>
<comment type="caution">
    <text evidence="2">The sequence shown here is derived from an EMBL/GenBank/DDBJ whole genome shotgun (WGS) entry which is preliminary data.</text>
</comment>
<feature type="compositionally biased region" description="Polar residues" evidence="1">
    <location>
        <begin position="14"/>
        <end position="25"/>
    </location>
</feature>